<accession>A0ACB8IRD2</accession>
<protein>
    <submittedName>
        <fullName evidence="1">Uncharacterized protein</fullName>
    </submittedName>
</protein>
<evidence type="ECO:0000313" key="2">
    <source>
        <dbReference type="Proteomes" id="UP000829398"/>
    </source>
</evidence>
<name>A0ACB8IRD2_CITSI</name>
<gene>
    <name evidence="1" type="ORF">KPL71_024285</name>
</gene>
<comment type="caution">
    <text evidence="1">The sequence shown here is derived from an EMBL/GenBank/DDBJ whole genome shotgun (WGS) entry which is preliminary data.</text>
</comment>
<dbReference type="EMBL" id="CM039177">
    <property type="protein sequence ID" value="KAH9699267.1"/>
    <property type="molecule type" value="Genomic_DNA"/>
</dbReference>
<keyword evidence="2" id="KW-1185">Reference proteome</keyword>
<organism evidence="1 2">
    <name type="scientific">Citrus sinensis</name>
    <name type="common">Sweet orange</name>
    <name type="synonym">Citrus aurantium var. sinensis</name>
    <dbReference type="NCBI Taxonomy" id="2711"/>
    <lineage>
        <taxon>Eukaryota</taxon>
        <taxon>Viridiplantae</taxon>
        <taxon>Streptophyta</taxon>
        <taxon>Embryophyta</taxon>
        <taxon>Tracheophyta</taxon>
        <taxon>Spermatophyta</taxon>
        <taxon>Magnoliopsida</taxon>
        <taxon>eudicotyledons</taxon>
        <taxon>Gunneridae</taxon>
        <taxon>Pentapetalae</taxon>
        <taxon>rosids</taxon>
        <taxon>malvids</taxon>
        <taxon>Sapindales</taxon>
        <taxon>Rutaceae</taxon>
        <taxon>Aurantioideae</taxon>
        <taxon>Citrus</taxon>
    </lineage>
</organism>
<sequence length="361" mass="40148">MPCDYALLADETFNIAEFQASKDKSSSNVTIEWVVEEKNCPDNPNSKVDGCGDNTNCYYSENGKGYRCKCKQGFQGNPYLGCVDIDECLDKEKYHCEGKCKNTIGSYTCDCPIGMYGDGKVDCRGFHITTIVGVIGAVIFSVIVGILIFIRCIERRKQKNFLKNGGEILKHQSVRIFSAAELVKATENFNESHFLGEGGFGSVYKAKVADFGASVLISPDQAAMATKVQGTFGYLDPEYLMTGNLIEKSDVYSFGVVLVELLTGVKPGSHMTLASNENINIVHYFLSSIENNDLRQILTFRVADESEMEEVEIVAELASECLRSSGVKRPTMKRVSEELDRLKRLLKIYGHRRTVKRQSIC</sequence>
<reference evidence="2" key="1">
    <citation type="journal article" date="2023" name="Hortic. Res.">
        <title>A chromosome-level phased genome enabling allele-level studies in sweet orange: a case study on citrus Huanglongbing tolerance.</title>
        <authorList>
            <person name="Wu B."/>
            <person name="Yu Q."/>
            <person name="Deng Z."/>
            <person name="Duan Y."/>
            <person name="Luo F."/>
            <person name="Gmitter F. Jr."/>
        </authorList>
    </citation>
    <scope>NUCLEOTIDE SEQUENCE [LARGE SCALE GENOMIC DNA]</scope>
    <source>
        <strain evidence="2">cv. Valencia</strain>
    </source>
</reference>
<evidence type="ECO:0000313" key="1">
    <source>
        <dbReference type="EMBL" id="KAH9699267.1"/>
    </source>
</evidence>
<dbReference type="Proteomes" id="UP000829398">
    <property type="component" value="Chromosome 8"/>
</dbReference>
<proteinExistence type="predicted"/>